<evidence type="ECO:0000313" key="2">
    <source>
        <dbReference type="EMBL" id="SNS93270.1"/>
    </source>
</evidence>
<feature type="compositionally biased region" description="Basic and acidic residues" evidence="1">
    <location>
        <begin position="87"/>
        <end position="102"/>
    </location>
</feature>
<dbReference type="EMBL" id="FZOQ01000017">
    <property type="protein sequence ID" value="SNS93270.1"/>
    <property type="molecule type" value="Genomic_DNA"/>
</dbReference>
<protein>
    <submittedName>
        <fullName evidence="2">Uncharacterized protein</fullName>
    </submittedName>
</protein>
<name>A0A239IHZ6_9BACT</name>
<feature type="compositionally biased region" description="Polar residues" evidence="1">
    <location>
        <begin position="135"/>
        <end position="146"/>
    </location>
</feature>
<proteinExistence type="predicted"/>
<evidence type="ECO:0000313" key="3">
    <source>
        <dbReference type="Proteomes" id="UP000198432"/>
    </source>
</evidence>
<feature type="region of interest" description="Disordered" evidence="1">
    <location>
        <begin position="207"/>
        <end position="277"/>
    </location>
</feature>
<organism evidence="2 3">
    <name type="scientific">Pontibacter ummariensis</name>
    <dbReference type="NCBI Taxonomy" id="1610492"/>
    <lineage>
        <taxon>Bacteria</taxon>
        <taxon>Pseudomonadati</taxon>
        <taxon>Bacteroidota</taxon>
        <taxon>Cytophagia</taxon>
        <taxon>Cytophagales</taxon>
        <taxon>Hymenobacteraceae</taxon>
        <taxon>Pontibacter</taxon>
    </lineage>
</organism>
<keyword evidence="3" id="KW-1185">Reference proteome</keyword>
<gene>
    <name evidence="2" type="ORF">SAMN06296052_11766</name>
</gene>
<dbReference type="Proteomes" id="UP000198432">
    <property type="component" value="Unassembled WGS sequence"/>
</dbReference>
<reference evidence="3" key="1">
    <citation type="submission" date="2017-06" db="EMBL/GenBank/DDBJ databases">
        <authorList>
            <person name="Varghese N."/>
            <person name="Submissions S."/>
        </authorList>
    </citation>
    <scope>NUCLEOTIDE SEQUENCE [LARGE SCALE GENOMIC DNA]</scope>
    <source>
        <strain evidence="3">NKM1</strain>
    </source>
</reference>
<sequence>MDLNNRETDNHRIGRELYNRDQDQKHRQDNDQERDRRYGNHNTSEWDSGNFFHTGPNPRGAQDRERDSYRRGGVRNSTYNQGQNAHLNDHYGSRPDSPYRNERAYLNHGDRAQQYNQNDEHYMRRPQQPGGALQGNRNEVNDYQNDQWREGPDSRSRYKEDDYRYGSGSHNWYREDRPYYESNESRRRREQDHRGFFQKLGDTWHDIWHSDDRNFQPRDRDRSPSEQTSSRERHGYEAYRNRNYNKAYENGPKWADPSDTQRDNESRDINRDQRYRR</sequence>
<feature type="region of interest" description="Disordered" evidence="1">
    <location>
        <begin position="116"/>
        <end position="175"/>
    </location>
</feature>
<feature type="compositionally biased region" description="Basic and acidic residues" evidence="1">
    <location>
        <begin position="61"/>
        <end position="70"/>
    </location>
</feature>
<accession>A0A239IHZ6</accession>
<feature type="compositionally biased region" description="Basic and acidic residues" evidence="1">
    <location>
        <begin position="259"/>
        <end position="277"/>
    </location>
</feature>
<feature type="region of interest" description="Disordered" evidence="1">
    <location>
        <begin position="1"/>
        <end position="102"/>
    </location>
</feature>
<feature type="compositionally biased region" description="Basic and acidic residues" evidence="1">
    <location>
        <begin position="147"/>
        <end position="164"/>
    </location>
</feature>
<evidence type="ECO:0000256" key="1">
    <source>
        <dbReference type="SAM" id="MobiDB-lite"/>
    </source>
</evidence>
<feature type="compositionally biased region" description="Basic and acidic residues" evidence="1">
    <location>
        <begin position="207"/>
        <end position="240"/>
    </location>
</feature>
<dbReference type="AlphaFoldDB" id="A0A239IHZ6"/>
<feature type="compositionally biased region" description="Polar residues" evidence="1">
    <location>
        <begin position="75"/>
        <end position="86"/>
    </location>
</feature>
<feature type="compositionally biased region" description="Basic and acidic residues" evidence="1">
    <location>
        <begin position="1"/>
        <end position="38"/>
    </location>
</feature>